<accession>A0A2U1ZVJ7</accession>
<keyword evidence="2" id="KW-1185">Reference proteome</keyword>
<comment type="caution">
    <text evidence="1">The sequence shown here is derived from an EMBL/GenBank/DDBJ whole genome shotgun (WGS) entry which is preliminary data.</text>
</comment>
<name>A0A2U1ZVJ7_9MICO</name>
<dbReference type="EMBL" id="PYHR01000002">
    <property type="protein sequence ID" value="PWD51017.1"/>
    <property type="molecule type" value="Genomic_DNA"/>
</dbReference>
<sequence>MESWIEHRRPGDKEIVGWILLGDDGAGHDVAAIDRLGRVVWRGTDYLEAEQVLEERGIGWLADLWQLTLPSGAVRRVRIVEVSPRGVRVKEDDFGDVTASLTFHDLPFPAPAVLAPFAGDRGLIDGL</sequence>
<protein>
    <submittedName>
        <fullName evidence="1">Uncharacterized protein</fullName>
    </submittedName>
</protein>
<proteinExistence type="predicted"/>
<gene>
    <name evidence="1" type="ORF">C8046_10510</name>
</gene>
<evidence type="ECO:0000313" key="2">
    <source>
        <dbReference type="Proteomes" id="UP000245166"/>
    </source>
</evidence>
<reference evidence="1 2" key="1">
    <citation type="submission" date="2018-03" db="EMBL/GenBank/DDBJ databases">
        <title>Genome assembly of novel Miniimonas species PCH200.</title>
        <authorList>
            <person name="Thakur V."/>
            <person name="Kumar V."/>
            <person name="Singh D."/>
        </authorList>
    </citation>
    <scope>NUCLEOTIDE SEQUENCE [LARGE SCALE GENOMIC DNA]</scope>
    <source>
        <strain evidence="1 2">PCH200</strain>
    </source>
</reference>
<dbReference type="RefSeq" id="WP_109229398.1">
    <property type="nucleotide sequence ID" value="NZ_PYHR01000002.1"/>
</dbReference>
<dbReference type="Proteomes" id="UP000245166">
    <property type="component" value="Unassembled WGS sequence"/>
</dbReference>
<evidence type="ECO:0000313" key="1">
    <source>
        <dbReference type="EMBL" id="PWD51017.1"/>
    </source>
</evidence>
<organism evidence="1 2">
    <name type="scientific">Serinibacter arcticus</name>
    <dbReference type="NCBI Taxonomy" id="1655435"/>
    <lineage>
        <taxon>Bacteria</taxon>
        <taxon>Bacillati</taxon>
        <taxon>Actinomycetota</taxon>
        <taxon>Actinomycetes</taxon>
        <taxon>Micrococcales</taxon>
        <taxon>Beutenbergiaceae</taxon>
        <taxon>Serinibacter</taxon>
    </lineage>
</organism>
<dbReference type="AlphaFoldDB" id="A0A2U1ZVJ7"/>
<dbReference type="OrthoDB" id="68692at2"/>